<dbReference type="EMBL" id="KF900882">
    <property type="protein sequence ID" value="AIF10117.1"/>
    <property type="molecule type" value="Genomic_DNA"/>
</dbReference>
<gene>
    <name evidence="1" type="primary">MOCS2</name>
    <name evidence="1" type="synonym">moaE</name>
</gene>
<protein>
    <submittedName>
        <fullName evidence="1">Molybdopterin synthase catalytic subunit (MOCS2, moaE)</fullName>
    </submittedName>
</protein>
<accession>A0A075H6N0</accession>
<dbReference type="Pfam" id="PF02391">
    <property type="entry name" value="MoaE"/>
    <property type="match status" value="1"/>
</dbReference>
<dbReference type="PANTHER" id="PTHR23404">
    <property type="entry name" value="MOLYBDOPTERIN SYNTHASE RELATED"/>
    <property type="match status" value="1"/>
</dbReference>
<dbReference type="GO" id="GO:0006777">
    <property type="term" value="P:Mo-molybdopterin cofactor biosynthetic process"/>
    <property type="evidence" value="ECO:0007669"/>
    <property type="project" value="InterPro"/>
</dbReference>
<name>A0A075H6N0_9EURY</name>
<dbReference type="SUPFAM" id="SSF54690">
    <property type="entry name" value="Molybdopterin synthase subunit MoaE"/>
    <property type="match status" value="1"/>
</dbReference>
<dbReference type="CDD" id="cd00756">
    <property type="entry name" value="MoaE"/>
    <property type="match status" value="1"/>
</dbReference>
<dbReference type="Gene3D" id="3.90.1170.40">
    <property type="entry name" value="Molybdopterin biosynthesis MoaE subunit"/>
    <property type="match status" value="1"/>
</dbReference>
<proteinExistence type="predicted"/>
<evidence type="ECO:0000313" key="1">
    <source>
        <dbReference type="EMBL" id="AIF10117.1"/>
    </source>
</evidence>
<dbReference type="InterPro" id="IPR036563">
    <property type="entry name" value="MoaE_sf"/>
</dbReference>
<organism evidence="1">
    <name type="scientific">uncultured marine group II/III euryarchaeote KM3_43_F08</name>
    <dbReference type="NCBI Taxonomy" id="1456447"/>
    <lineage>
        <taxon>Archaea</taxon>
        <taxon>Methanobacteriati</taxon>
        <taxon>Methanobacteriota</taxon>
        <taxon>environmental samples</taxon>
    </lineage>
</organism>
<reference evidence="1" key="1">
    <citation type="journal article" date="2014" name="Genome Biol. Evol.">
        <title>Pangenome evidence for extensive interdomain horizontal transfer affecting lineage core and shell genes in uncultured planktonic thaumarchaeota and euryarchaeota.</title>
        <authorList>
            <person name="Deschamps P."/>
            <person name="Zivanovic Y."/>
            <person name="Moreira D."/>
            <person name="Rodriguez-Valera F."/>
            <person name="Lopez-Garcia P."/>
        </authorList>
    </citation>
    <scope>NUCLEOTIDE SEQUENCE</scope>
</reference>
<sequence length="164" mass="17448">MGLKPTAINPPVIIGSMDTRKVRLQREPCDPAIIAATLAGAEVGAVVTFTGTVKGVTEAGAVESIEFSADKTAALAQMEALRNEARERFAIHDAALVHRVGLLEAGELIVVCCAAAAHRADAFRACKWLIDTLKQRVPIWKLEQAPDGSRWVAPQHEVNCGANG</sequence>
<dbReference type="AlphaFoldDB" id="A0A075H6N0"/>
<dbReference type="InterPro" id="IPR003448">
    <property type="entry name" value="Mopterin_biosynth_MoaE"/>
</dbReference>